<dbReference type="Pfam" id="PF00534">
    <property type="entry name" value="Glycos_transf_1"/>
    <property type="match status" value="1"/>
</dbReference>
<gene>
    <name evidence="2" type="ORF">K8U72_08450</name>
</gene>
<reference evidence="2" key="1">
    <citation type="journal article" date="2021" name="PeerJ">
        <title>Extensive microbial diversity within the chicken gut microbiome revealed by metagenomics and culture.</title>
        <authorList>
            <person name="Gilroy R."/>
            <person name="Ravi A."/>
            <person name="Getino M."/>
            <person name="Pursley I."/>
            <person name="Horton D.L."/>
            <person name="Alikhan N.F."/>
            <person name="Baker D."/>
            <person name="Gharbi K."/>
            <person name="Hall N."/>
            <person name="Watson M."/>
            <person name="Adriaenssens E.M."/>
            <person name="Foster-Nyarko E."/>
            <person name="Jarju S."/>
            <person name="Secka A."/>
            <person name="Antonio M."/>
            <person name="Oren A."/>
            <person name="Chaudhuri R.R."/>
            <person name="La Ragione R."/>
            <person name="Hildebrand F."/>
            <person name="Pallen M.J."/>
        </authorList>
    </citation>
    <scope>NUCLEOTIDE SEQUENCE</scope>
    <source>
        <strain evidence="2">CHK124-7917</strain>
    </source>
</reference>
<evidence type="ECO:0000259" key="1">
    <source>
        <dbReference type="Pfam" id="PF00534"/>
    </source>
</evidence>
<accession>A0A921KNE5</accession>
<dbReference type="RefSeq" id="WP_274959476.1">
    <property type="nucleotide sequence ID" value="NZ_DYWQ01000127.1"/>
</dbReference>
<dbReference type="PANTHER" id="PTHR12526">
    <property type="entry name" value="GLYCOSYLTRANSFERASE"/>
    <property type="match status" value="1"/>
</dbReference>
<organism evidence="2 3">
    <name type="scientific">Thermophilibacter provencensis</name>
    <dbReference type="NCBI Taxonomy" id="1852386"/>
    <lineage>
        <taxon>Bacteria</taxon>
        <taxon>Bacillati</taxon>
        <taxon>Actinomycetota</taxon>
        <taxon>Coriobacteriia</taxon>
        <taxon>Coriobacteriales</taxon>
        <taxon>Atopobiaceae</taxon>
        <taxon>Thermophilibacter</taxon>
    </lineage>
</organism>
<dbReference type="Gene3D" id="3.40.50.2000">
    <property type="entry name" value="Glycogen Phosphorylase B"/>
    <property type="match status" value="2"/>
</dbReference>
<dbReference type="Proteomes" id="UP000697330">
    <property type="component" value="Unassembled WGS sequence"/>
</dbReference>
<dbReference type="CDD" id="cd03801">
    <property type="entry name" value="GT4_PimA-like"/>
    <property type="match status" value="1"/>
</dbReference>
<feature type="domain" description="Glycosyl transferase family 1" evidence="1">
    <location>
        <begin position="471"/>
        <end position="563"/>
    </location>
</feature>
<dbReference type="AlphaFoldDB" id="A0A921KNE5"/>
<proteinExistence type="predicted"/>
<protein>
    <submittedName>
        <fullName evidence="2">Glycosyltransferase</fullName>
    </submittedName>
</protein>
<evidence type="ECO:0000313" key="2">
    <source>
        <dbReference type="EMBL" id="HJF45791.1"/>
    </source>
</evidence>
<dbReference type="Gene3D" id="3.40.50.11090">
    <property type="match status" value="1"/>
</dbReference>
<comment type="caution">
    <text evidence="2">The sequence shown here is derived from an EMBL/GenBank/DDBJ whole genome shotgun (WGS) entry which is preliminary data.</text>
</comment>
<reference evidence="2" key="2">
    <citation type="submission" date="2021-09" db="EMBL/GenBank/DDBJ databases">
        <authorList>
            <person name="Gilroy R."/>
        </authorList>
    </citation>
    <scope>NUCLEOTIDE SEQUENCE</scope>
    <source>
        <strain evidence="2">CHK124-7917</strain>
    </source>
</reference>
<sequence>MMLCDGAITTTEQLATELRRYLPNVFVNRNVASEEMLALSDRAAYERDVLPGLPADQVPARDRTRWKRARERAVKRVGFSIGYFSGSITHNDDFQMILPAVARFMRDYPDAHLHVVGELDLPEELAPFSERVMRQSFSPWRRLPQMLSFVDVNLIPLEDTLFNRAKSENKWVEAALVKVPSVASNVGALADSITDGVDGVLCENSADAWYDALARLHDDAQLRVRLGRAAYDECSLHHVTCGTGAPLARFIRERQTPNVAIVFPGLDISGGVLVALKHAAMLHAAGADVTLVAPDVSLGRWNQTDGVRLPVIGCAGAVLRGRFDKMVATMWTTLDTVRFYPNVGRRFYLVQGRETGLYASGDPQRAAVSRTYGHNPEVIYCTISPWCRDWLRDDFGHEARYVPNGIDPALFSPCERDWSGKIRVLIEGDSQSEYKNVDESFAIAAWLDPRRYEVWYLSYRGEPKSWYRVDRFLQAVPHDEVGKIYQQCHILLKTSVLESFSYPPLEMMATGGAAVVLRNGGNAAYLKDEKNALLFDRGEDELAVEHIERLVADAGLRERLREGGLATARAFSWDTLEKDVLALYE</sequence>
<name>A0A921KNE5_9ACTN</name>
<evidence type="ECO:0000313" key="3">
    <source>
        <dbReference type="Proteomes" id="UP000697330"/>
    </source>
</evidence>
<dbReference type="InterPro" id="IPR001296">
    <property type="entry name" value="Glyco_trans_1"/>
</dbReference>
<dbReference type="SUPFAM" id="SSF53756">
    <property type="entry name" value="UDP-Glycosyltransferase/glycogen phosphorylase"/>
    <property type="match status" value="2"/>
</dbReference>
<dbReference type="Pfam" id="PF13692">
    <property type="entry name" value="Glyco_trans_1_4"/>
    <property type="match status" value="1"/>
</dbReference>
<dbReference type="GO" id="GO:0016757">
    <property type="term" value="F:glycosyltransferase activity"/>
    <property type="evidence" value="ECO:0007669"/>
    <property type="project" value="InterPro"/>
</dbReference>
<dbReference type="EMBL" id="DYWQ01000127">
    <property type="protein sequence ID" value="HJF45791.1"/>
    <property type="molecule type" value="Genomic_DNA"/>
</dbReference>